<keyword evidence="1 2" id="KW-0732">Signal</keyword>
<feature type="domain" description="Outer membrane protein beta-barrel" evidence="3">
    <location>
        <begin position="8"/>
        <end position="186"/>
    </location>
</feature>
<comment type="caution">
    <text evidence="4">The sequence shown here is derived from an EMBL/GenBank/DDBJ whole genome shotgun (WGS) entry which is preliminary data.</text>
</comment>
<reference evidence="5" key="1">
    <citation type="journal article" date="2019" name="Int. J. Syst. Evol. Microbiol.">
        <title>The Global Catalogue of Microorganisms (GCM) 10K type strain sequencing project: providing services to taxonomists for standard genome sequencing and annotation.</title>
        <authorList>
            <consortium name="The Broad Institute Genomics Platform"/>
            <consortium name="The Broad Institute Genome Sequencing Center for Infectious Disease"/>
            <person name="Wu L."/>
            <person name="Ma J."/>
        </authorList>
    </citation>
    <scope>NUCLEOTIDE SEQUENCE [LARGE SCALE GENOMIC DNA]</scope>
    <source>
        <strain evidence="5">CGMCC 1.12482</strain>
    </source>
</reference>
<sequence length="186" mass="20044">MFKKTLFVAAVVVSFSTMAAVAHAEESSGYVFGSLGQSDANVSGASDTEDTAWKLGGGLQLSDNWGVELQYTDLGQVEGDVWVGGVPFQAEAETQGFGANLVGTLPFERFQLFGKLGYHRMETEIRASGFGVSASDDATEWVMSYGIGAAYELTANLDILAEYEMYSDVADEYDVDMLSAGLRYNF</sequence>
<dbReference type="Proteomes" id="UP000638188">
    <property type="component" value="Unassembled WGS sequence"/>
</dbReference>
<dbReference type="EMBL" id="BMFF01000006">
    <property type="protein sequence ID" value="GGD07204.1"/>
    <property type="molecule type" value="Genomic_DNA"/>
</dbReference>
<accession>A0ABQ1PYB7</accession>
<evidence type="ECO:0000259" key="3">
    <source>
        <dbReference type="Pfam" id="PF13505"/>
    </source>
</evidence>
<protein>
    <recommendedName>
        <fullName evidence="3">Outer membrane protein beta-barrel domain-containing protein</fullName>
    </recommendedName>
</protein>
<organism evidence="4 5">
    <name type="scientific">Halopseudomonas salina</name>
    <dbReference type="NCBI Taxonomy" id="1323744"/>
    <lineage>
        <taxon>Bacteria</taxon>
        <taxon>Pseudomonadati</taxon>
        <taxon>Pseudomonadota</taxon>
        <taxon>Gammaproteobacteria</taxon>
        <taxon>Pseudomonadales</taxon>
        <taxon>Pseudomonadaceae</taxon>
        <taxon>Halopseudomonas</taxon>
    </lineage>
</organism>
<gene>
    <name evidence="4" type="ORF">GCM10007418_27750</name>
</gene>
<evidence type="ECO:0000313" key="5">
    <source>
        <dbReference type="Proteomes" id="UP000638188"/>
    </source>
</evidence>
<keyword evidence="5" id="KW-1185">Reference proteome</keyword>
<name>A0ABQ1PYB7_9GAMM</name>
<dbReference type="Gene3D" id="2.40.160.20">
    <property type="match status" value="1"/>
</dbReference>
<dbReference type="RefSeq" id="WP_150278833.1">
    <property type="nucleotide sequence ID" value="NZ_BMFF01000006.1"/>
</dbReference>
<evidence type="ECO:0000313" key="4">
    <source>
        <dbReference type="EMBL" id="GGD07204.1"/>
    </source>
</evidence>
<evidence type="ECO:0000256" key="1">
    <source>
        <dbReference type="ARBA" id="ARBA00022729"/>
    </source>
</evidence>
<dbReference type="Pfam" id="PF13505">
    <property type="entry name" value="OMP_b-brl"/>
    <property type="match status" value="1"/>
</dbReference>
<dbReference type="InterPro" id="IPR027385">
    <property type="entry name" value="Beta-barrel_OMP"/>
</dbReference>
<feature type="chain" id="PRO_5046495523" description="Outer membrane protein beta-barrel domain-containing protein" evidence="2">
    <location>
        <begin position="25"/>
        <end position="186"/>
    </location>
</feature>
<proteinExistence type="predicted"/>
<evidence type="ECO:0000256" key="2">
    <source>
        <dbReference type="SAM" id="SignalP"/>
    </source>
</evidence>
<feature type="signal peptide" evidence="2">
    <location>
        <begin position="1"/>
        <end position="24"/>
    </location>
</feature>
<dbReference type="SUPFAM" id="SSF56925">
    <property type="entry name" value="OMPA-like"/>
    <property type="match status" value="1"/>
</dbReference>
<dbReference type="InterPro" id="IPR011250">
    <property type="entry name" value="OMP/PagP_B-barrel"/>
</dbReference>